<dbReference type="Gene3D" id="2.60.210.10">
    <property type="entry name" value="Apoptosis, Tumor Necrosis Factor Receptor Associated Protein 2, Chain A"/>
    <property type="match status" value="1"/>
</dbReference>
<evidence type="ECO:0000313" key="6">
    <source>
        <dbReference type="Proteomes" id="UP000247409"/>
    </source>
</evidence>
<keyword evidence="2" id="KW-0677">Repeat</keyword>
<dbReference type="OrthoDB" id="19132at2759"/>
<feature type="domain" description="MATH" evidence="4">
    <location>
        <begin position="289"/>
        <end position="422"/>
    </location>
</feature>
<dbReference type="Gene3D" id="1.25.40.420">
    <property type="match status" value="1"/>
</dbReference>
<reference evidence="5 6" key="1">
    <citation type="journal article" date="2018" name="Mol. Biol. Evol.">
        <title>Analysis of the draft genome of the red seaweed Gracilariopsis chorda provides insights into genome size evolution in Rhodophyta.</title>
        <authorList>
            <person name="Lee J."/>
            <person name="Yang E.C."/>
            <person name="Graf L."/>
            <person name="Yang J.H."/>
            <person name="Qiu H."/>
            <person name="Zel Zion U."/>
            <person name="Chan C.X."/>
            <person name="Stephens T.G."/>
            <person name="Weber A.P.M."/>
            <person name="Boo G.H."/>
            <person name="Boo S.M."/>
            <person name="Kim K.M."/>
            <person name="Shin Y."/>
            <person name="Jung M."/>
            <person name="Lee S.J."/>
            <person name="Yim H.S."/>
            <person name="Lee J.H."/>
            <person name="Bhattacharya D."/>
            <person name="Yoon H.S."/>
        </authorList>
    </citation>
    <scope>NUCLEOTIDE SEQUENCE [LARGE SCALE GENOMIC DNA]</scope>
    <source>
        <strain evidence="5 6">SKKU-2015</strain>
        <tissue evidence="5">Whole body</tissue>
    </source>
</reference>
<dbReference type="InterPro" id="IPR011705">
    <property type="entry name" value="BACK"/>
</dbReference>
<dbReference type="PANTHER" id="PTHR45632">
    <property type="entry name" value="LD33804P"/>
    <property type="match status" value="1"/>
</dbReference>
<evidence type="ECO:0000259" key="3">
    <source>
        <dbReference type="PROSITE" id="PS50097"/>
    </source>
</evidence>
<dbReference type="InterPro" id="IPR008974">
    <property type="entry name" value="TRAF-like"/>
</dbReference>
<dbReference type="PROSITE" id="PS50144">
    <property type="entry name" value="MATH"/>
    <property type="match status" value="1"/>
</dbReference>
<dbReference type="Proteomes" id="UP000247409">
    <property type="component" value="Unassembled WGS sequence"/>
</dbReference>
<feature type="domain" description="BTB" evidence="3">
    <location>
        <begin position="34"/>
        <end position="101"/>
    </location>
</feature>
<evidence type="ECO:0000256" key="1">
    <source>
        <dbReference type="ARBA" id="ARBA00022441"/>
    </source>
</evidence>
<dbReference type="SUPFAM" id="SSF54695">
    <property type="entry name" value="POZ domain"/>
    <property type="match status" value="1"/>
</dbReference>
<dbReference type="CDD" id="cd18186">
    <property type="entry name" value="BTB_POZ_ZBTB_KLHL-like"/>
    <property type="match status" value="1"/>
</dbReference>
<sequence length="442" mass="49790">MTAECTIGGHLDAPTHLRCVLANMLSDPQLHSLCDVVLIVQDERFPAHRAVLAAVSTVFKAMFTNSMMERDAPEIELRSLDKRAWKMAMHYIYHAQLDIHDEPTALLLLATARMYQLERLELFVENFLVSRVGMQNCFALLQQAHQYDLSALEGACYSAMETHFDALALSPAFLQCPLSLLLRIIRSGALLVKSEVAVFDAILRWTSADEKQRAQHLDALLKHVRLEKLSDRQLGAMGRSAVVFKSSAFRQTLFERLTRRGAHDDDDDKVEAALQMGCHLKAHRRDASVFTFSHVQRGVTRMAPADEEEIVRTPWALDSNTGIVWRLKIYPRGYGKAKDLFLSMYVQARSNCARVKVDVSAKFDIFLINRKDATQTISFSSSHHFTEASDHWGFHRFLQLSQMRNSALGFLHEDTDSLLVGATLYMRGSDTAPSSSGVEVCS</sequence>
<dbReference type="PROSITE" id="PS50097">
    <property type="entry name" value="BTB"/>
    <property type="match status" value="1"/>
</dbReference>
<dbReference type="EMBL" id="NBIV01000203">
    <property type="protein sequence ID" value="PXF41682.1"/>
    <property type="molecule type" value="Genomic_DNA"/>
</dbReference>
<dbReference type="Pfam" id="PF00651">
    <property type="entry name" value="BTB"/>
    <property type="match status" value="1"/>
</dbReference>
<protein>
    <submittedName>
        <fullName evidence="5">Kelch-like protein 18</fullName>
    </submittedName>
</protein>
<dbReference type="InterPro" id="IPR011333">
    <property type="entry name" value="SKP1/BTB/POZ_sf"/>
</dbReference>
<evidence type="ECO:0000259" key="4">
    <source>
        <dbReference type="PROSITE" id="PS50144"/>
    </source>
</evidence>
<organism evidence="5 6">
    <name type="scientific">Gracilariopsis chorda</name>
    <dbReference type="NCBI Taxonomy" id="448386"/>
    <lineage>
        <taxon>Eukaryota</taxon>
        <taxon>Rhodophyta</taxon>
        <taxon>Florideophyceae</taxon>
        <taxon>Rhodymeniophycidae</taxon>
        <taxon>Gracilariales</taxon>
        <taxon>Gracilariaceae</taxon>
        <taxon>Gracilariopsis</taxon>
    </lineage>
</organism>
<accession>A0A2V3IHY6</accession>
<evidence type="ECO:0000256" key="2">
    <source>
        <dbReference type="ARBA" id="ARBA00022737"/>
    </source>
</evidence>
<dbReference type="Pfam" id="PF07707">
    <property type="entry name" value="BACK"/>
    <property type="match status" value="1"/>
</dbReference>
<dbReference type="STRING" id="448386.A0A2V3IHY6"/>
<dbReference type="SMART" id="SM00875">
    <property type="entry name" value="BACK"/>
    <property type="match status" value="1"/>
</dbReference>
<dbReference type="SUPFAM" id="SSF49599">
    <property type="entry name" value="TRAF domain-like"/>
    <property type="match status" value="1"/>
</dbReference>
<keyword evidence="1" id="KW-0880">Kelch repeat</keyword>
<dbReference type="AlphaFoldDB" id="A0A2V3IHY6"/>
<dbReference type="InterPro" id="IPR000210">
    <property type="entry name" value="BTB/POZ_dom"/>
</dbReference>
<dbReference type="Gene3D" id="3.30.710.10">
    <property type="entry name" value="Potassium Channel Kv1.1, Chain A"/>
    <property type="match status" value="1"/>
</dbReference>
<dbReference type="Pfam" id="PF22486">
    <property type="entry name" value="MATH_2"/>
    <property type="match status" value="1"/>
</dbReference>
<evidence type="ECO:0000313" key="5">
    <source>
        <dbReference type="EMBL" id="PXF41682.1"/>
    </source>
</evidence>
<proteinExistence type="predicted"/>
<dbReference type="PANTHER" id="PTHR45632:SF3">
    <property type="entry name" value="KELCH-LIKE PROTEIN 32"/>
    <property type="match status" value="1"/>
</dbReference>
<gene>
    <name evidence="5" type="ORF">BWQ96_08603</name>
</gene>
<keyword evidence="6" id="KW-1185">Reference proteome</keyword>
<dbReference type="SMART" id="SM00225">
    <property type="entry name" value="BTB"/>
    <property type="match status" value="1"/>
</dbReference>
<dbReference type="InterPro" id="IPR002083">
    <property type="entry name" value="MATH/TRAF_dom"/>
</dbReference>
<name>A0A2V3IHY6_9FLOR</name>
<comment type="caution">
    <text evidence="5">The sequence shown here is derived from an EMBL/GenBank/DDBJ whole genome shotgun (WGS) entry which is preliminary data.</text>
</comment>
<dbReference type="CDD" id="cd00121">
    <property type="entry name" value="MATH"/>
    <property type="match status" value="1"/>
</dbReference>